<dbReference type="EMBL" id="JAAXOO010000004">
    <property type="protein sequence ID" value="NKY34462.1"/>
    <property type="molecule type" value="Genomic_DNA"/>
</dbReference>
<accession>A0A846XET3</accession>
<dbReference type="AlphaFoldDB" id="A0A846XET3"/>
<feature type="transmembrane region" description="Helical" evidence="1">
    <location>
        <begin position="65"/>
        <end position="90"/>
    </location>
</feature>
<dbReference type="PANTHER" id="PTHR30238:SF4">
    <property type="entry name" value="SLL1022 PROTEIN"/>
    <property type="match status" value="1"/>
</dbReference>
<feature type="transmembrane region" description="Helical" evidence="1">
    <location>
        <begin position="28"/>
        <end position="53"/>
    </location>
</feature>
<feature type="non-terminal residue" evidence="2">
    <location>
        <position position="155"/>
    </location>
</feature>
<proteinExistence type="predicted"/>
<dbReference type="Pfam" id="PF04332">
    <property type="entry name" value="DUF475"/>
    <property type="match status" value="1"/>
</dbReference>
<keyword evidence="1" id="KW-0812">Transmembrane</keyword>
<keyword evidence="1" id="KW-0472">Membrane</keyword>
<keyword evidence="1" id="KW-1133">Transmembrane helix</keyword>
<dbReference type="RefSeq" id="WP_168443461.1">
    <property type="nucleotide sequence ID" value="NZ_JAAXOO010000004.1"/>
</dbReference>
<dbReference type="InterPro" id="IPR007427">
    <property type="entry name" value="DUF475"/>
</dbReference>
<comment type="caution">
    <text evidence="2">The sequence shown here is derived from an EMBL/GenBank/DDBJ whole genome shotgun (WGS) entry which is preliminary data.</text>
</comment>
<organism evidence="2 3">
    <name type="scientific">Nocardia speluncae</name>
    <dbReference type="NCBI Taxonomy" id="419477"/>
    <lineage>
        <taxon>Bacteria</taxon>
        <taxon>Bacillati</taxon>
        <taxon>Actinomycetota</taxon>
        <taxon>Actinomycetes</taxon>
        <taxon>Mycobacteriales</taxon>
        <taxon>Nocardiaceae</taxon>
        <taxon>Nocardia</taxon>
    </lineage>
</organism>
<feature type="transmembrane region" description="Helical" evidence="1">
    <location>
        <begin position="5"/>
        <end position="22"/>
    </location>
</feature>
<gene>
    <name evidence="2" type="ORF">HGA13_15475</name>
</gene>
<dbReference type="Proteomes" id="UP000565715">
    <property type="component" value="Unassembled WGS sequence"/>
</dbReference>
<protein>
    <submittedName>
        <fullName evidence="2">DUF475 domain-containing protein</fullName>
    </submittedName>
</protein>
<feature type="transmembrane region" description="Helical" evidence="1">
    <location>
        <begin position="130"/>
        <end position="148"/>
    </location>
</feature>
<evidence type="ECO:0000313" key="3">
    <source>
        <dbReference type="Proteomes" id="UP000565715"/>
    </source>
</evidence>
<reference evidence="2 3" key="1">
    <citation type="submission" date="2020-04" db="EMBL/GenBank/DDBJ databases">
        <title>MicrobeNet Type strains.</title>
        <authorList>
            <person name="Nicholson A.C."/>
        </authorList>
    </citation>
    <scope>NUCLEOTIDE SEQUENCE [LARGE SCALE GENOMIC DNA]</scope>
    <source>
        <strain evidence="2 3">DSM 45078</strain>
    </source>
</reference>
<dbReference type="PANTHER" id="PTHR30238">
    <property type="entry name" value="MEMBRANE BOUND PREDICTED REDOX MODULATOR"/>
    <property type="match status" value="1"/>
</dbReference>
<keyword evidence="3" id="KW-1185">Reference proteome</keyword>
<evidence type="ECO:0000313" key="2">
    <source>
        <dbReference type="EMBL" id="NKY34462.1"/>
    </source>
</evidence>
<sequence>MVLRIFGLSLVVTVLSLGVAFLYGGPTALALCIILAILEISISFDNAVINATILEKMSEFWQKIFLTIGILIAVFGMRLLFPLVIVWVTAGLNPVQTFDLALNPPAAGADYFADGSPSYETLLTDAHPQIAAFGGMFLAMLFLNFILAERELTWL</sequence>
<evidence type="ECO:0000256" key="1">
    <source>
        <dbReference type="SAM" id="Phobius"/>
    </source>
</evidence>
<name>A0A846XET3_9NOCA</name>